<proteinExistence type="predicted"/>
<reference evidence="1" key="1">
    <citation type="journal article" date="2022" name="bioRxiv">
        <title>Sequencing and chromosome-scale assembly of the giantPleurodeles waltlgenome.</title>
        <authorList>
            <person name="Brown T."/>
            <person name="Elewa A."/>
            <person name="Iarovenko S."/>
            <person name="Subramanian E."/>
            <person name="Araus A.J."/>
            <person name="Petzold A."/>
            <person name="Susuki M."/>
            <person name="Suzuki K.-i.T."/>
            <person name="Hayashi T."/>
            <person name="Toyoda A."/>
            <person name="Oliveira C."/>
            <person name="Osipova E."/>
            <person name="Leigh N.D."/>
            <person name="Simon A."/>
            <person name="Yun M.H."/>
        </authorList>
    </citation>
    <scope>NUCLEOTIDE SEQUENCE</scope>
    <source>
        <strain evidence="1">20211129_DDA</strain>
        <tissue evidence="1">Liver</tissue>
    </source>
</reference>
<evidence type="ECO:0000313" key="1">
    <source>
        <dbReference type="EMBL" id="KAJ1187804.1"/>
    </source>
</evidence>
<name>A0AAV7UFR4_PLEWA</name>
<organism evidence="1 2">
    <name type="scientific">Pleurodeles waltl</name>
    <name type="common">Iberian ribbed newt</name>
    <dbReference type="NCBI Taxonomy" id="8319"/>
    <lineage>
        <taxon>Eukaryota</taxon>
        <taxon>Metazoa</taxon>
        <taxon>Chordata</taxon>
        <taxon>Craniata</taxon>
        <taxon>Vertebrata</taxon>
        <taxon>Euteleostomi</taxon>
        <taxon>Amphibia</taxon>
        <taxon>Batrachia</taxon>
        <taxon>Caudata</taxon>
        <taxon>Salamandroidea</taxon>
        <taxon>Salamandridae</taxon>
        <taxon>Pleurodelinae</taxon>
        <taxon>Pleurodeles</taxon>
    </lineage>
</organism>
<sequence length="86" mass="9878">MFVRMKIQLFPQEREEGLCASGTRGRVMALRLLPKELLRELQLPWITKAAPICLKLSLRFFDACACSQGTYGQCARFLAQEYTVKH</sequence>
<accession>A0AAV7UFR4</accession>
<comment type="caution">
    <text evidence="1">The sequence shown here is derived from an EMBL/GenBank/DDBJ whole genome shotgun (WGS) entry which is preliminary data.</text>
</comment>
<dbReference type="AlphaFoldDB" id="A0AAV7UFR4"/>
<dbReference type="Proteomes" id="UP001066276">
    <property type="component" value="Chromosome 3_1"/>
</dbReference>
<keyword evidence="2" id="KW-1185">Reference proteome</keyword>
<protein>
    <submittedName>
        <fullName evidence="1">Uncharacterized protein</fullName>
    </submittedName>
</protein>
<dbReference type="EMBL" id="JANPWB010000005">
    <property type="protein sequence ID" value="KAJ1187804.1"/>
    <property type="molecule type" value="Genomic_DNA"/>
</dbReference>
<gene>
    <name evidence="1" type="ORF">NDU88_004574</name>
</gene>
<evidence type="ECO:0000313" key="2">
    <source>
        <dbReference type="Proteomes" id="UP001066276"/>
    </source>
</evidence>